<evidence type="ECO:0000313" key="2">
    <source>
        <dbReference type="EMBL" id="BAU77353.1"/>
    </source>
</evidence>
<reference evidence="3" key="1">
    <citation type="submission" date="2015-05" db="EMBL/GenBank/DDBJ databases">
        <title>Draft genome sequencing of a biphenyl-degrading bacterium, Pseudomonas balearica KF707 (=NBRC110670).</title>
        <authorList>
            <person name="Kimura N."/>
            <person name="Hirose J."/>
            <person name="Watanabe T."/>
            <person name="Suenaga H."/>
            <person name="Fujihara H."/>
            <person name="Noguchi M."/>
            <person name="Hashimoto M."/>
            <person name="Shimodaira J."/>
            <person name="Tsuchikane K."/>
            <person name="Hosoyama A."/>
            <person name="Yamazoe A."/>
            <person name="Fujita N."/>
            <person name="Furukawa K."/>
        </authorList>
    </citation>
    <scope>NUCLEOTIDE SEQUENCE [LARGE SCALE GENOMIC DNA]</scope>
    <source>
        <strain evidence="3">DSM 10086 / NBRC 110670 / KF707</strain>
    </source>
</reference>
<evidence type="ECO:0000313" key="3">
    <source>
        <dbReference type="Proteomes" id="UP000218554"/>
    </source>
</evidence>
<dbReference type="InterPro" id="IPR036182">
    <property type="entry name" value="PCuAC_sf"/>
</dbReference>
<dbReference type="InterPro" id="IPR058248">
    <property type="entry name" value="Lxx211020-like"/>
</dbReference>
<dbReference type="KEGG" id="pfuw:KF707C_56650"/>
<dbReference type="RefSeq" id="WP_003457949.1">
    <property type="nucleotide sequence ID" value="NZ_AJMR01000232.1"/>
</dbReference>
<protein>
    <submittedName>
        <fullName evidence="2">Copper metallochaperone</fullName>
    </submittedName>
</protein>
<reference evidence="2 3" key="2">
    <citation type="journal article" date="2017" name="Int. J. Syst. Evol. Microbiol.">
        <title>Pseudomonas furukawaii sp. nov., a polychlorinated biphenyl-degrading bacterium isolated from biphenyl-contaminated soil in Japan.</title>
        <authorList>
            <person name="Kimura N."/>
            <person name="Watanabe T."/>
            <person name="Suenaga H."/>
            <person name="Fujihara H."/>
            <person name="Futagami T."/>
            <person name="Goto M."/>
            <person name="Hanada S."/>
            <person name="Hirose J."/>
        </authorList>
    </citation>
    <scope>NUCLEOTIDE SEQUENCE [LARGE SCALE GENOMIC DNA]</scope>
    <source>
        <strain evidence="3">DSM 10086 / NBRC 110670 / KF707</strain>
    </source>
</reference>
<dbReference type="PANTHER" id="PTHR36302">
    <property type="entry name" value="BLR7088 PROTEIN"/>
    <property type="match status" value="1"/>
</dbReference>
<dbReference type="PANTHER" id="PTHR36302:SF1">
    <property type="entry name" value="COPPER CHAPERONE PCU(A)C"/>
    <property type="match status" value="1"/>
</dbReference>
<dbReference type="SUPFAM" id="SSF110087">
    <property type="entry name" value="DR1885-like metal-binding protein"/>
    <property type="match status" value="1"/>
</dbReference>
<name>A0AAD1FIV9_METFU</name>
<keyword evidence="3" id="KW-1185">Reference proteome</keyword>
<dbReference type="Pfam" id="PF04314">
    <property type="entry name" value="PCuAC"/>
    <property type="match status" value="1"/>
</dbReference>
<dbReference type="InterPro" id="IPR007410">
    <property type="entry name" value="LpqE-like"/>
</dbReference>
<dbReference type="AlphaFoldDB" id="A0AAD1FIV9"/>
<dbReference type="EMBL" id="AP014862">
    <property type="protein sequence ID" value="BAU77353.1"/>
    <property type="molecule type" value="Genomic_DNA"/>
</dbReference>
<sequence>MRKTLLTLGALLSFSAGLAAHEYDTGNLHIEHPWALAVPTVSPNGAAYLVIHNKGQEEDRLESVDTPRAGKTEIHEHVHKDGLMKMQEVQGGLAIPAGGEVRLEQGGYHLMMFDLKQPLNDGDKFPMTLHFQKAGDLNVEIHVQKNPPADADGGHSHAH</sequence>
<accession>A0AAD1FIV9</accession>
<gene>
    <name evidence="2" type="ORF">KF707C_56650</name>
</gene>
<evidence type="ECO:0000256" key="1">
    <source>
        <dbReference type="SAM" id="SignalP"/>
    </source>
</evidence>
<organism evidence="2 3">
    <name type="scientific">Metapseudomonas furukawaii</name>
    <name type="common">Pseudomonas furukawaii</name>
    <dbReference type="NCBI Taxonomy" id="1149133"/>
    <lineage>
        <taxon>Bacteria</taxon>
        <taxon>Pseudomonadati</taxon>
        <taxon>Pseudomonadota</taxon>
        <taxon>Gammaproteobacteria</taxon>
        <taxon>Pseudomonadales</taxon>
        <taxon>Pseudomonadaceae</taxon>
        <taxon>Metapseudomonas</taxon>
    </lineage>
</organism>
<feature type="chain" id="PRO_5042171793" evidence="1">
    <location>
        <begin position="20"/>
        <end position="159"/>
    </location>
</feature>
<feature type="signal peptide" evidence="1">
    <location>
        <begin position="1"/>
        <end position="19"/>
    </location>
</feature>
<keyword evidence="1" id="KW-0732">Signal</keyword>
<dbReference type="Proteomes" id="UP000218554">
    <property type="component" value="Chromosome"/>
</dbReference>
<proteinExistence type="predicted"/>
<dbReference type="Gene3D" id="2.60.40.1890">
    <property type="entry name" value="PCu(A)C copper chaperone"/>
    <property type="match status" value="1"/>
</dbReference>